<dbReference type="AlphaFoldDB" id="A0A011NRS5"/>
<evidence type="ECO:0000313" key="1">
    <source>
        <dbReference type="EMBL" id="EXI67245.1"/>
    </source>
</evidence>
<accession>A0A011NRS5</accession>
<reference evidence="1" key="1">
    <citation type="submission" date="2014-02" db="EMBL/GenBank/DDBJ databases">
        <title>Expanding our view of genomic diversity in Candidatus Accumulibacter clades.</title>
        <authorList>
            <person name="Skennerton C.T."/>
            <person name="Barr J.J."/>
            <person name="Slater F.R."/>
            <person name="Bond P.L."/>
            <person name="Tyson G.W."/>
        </authorList>
    </citation>
    <scope>NUCLEOTIDE SEQUENCE [LARGE SCALE GENOMIC DNA]</scope>
</reference>
<dbReference type="Proteomes" id="UP000020218">
    <property type="component" value="Unassembled WGS sequence"/>
</dbReference>
<sequence>MATVSRSRISPTMMMSGSARRKARITVAKSSPAFLLTCTWRRPFWVISTGSSAVQILVSGRFRWLRIECSVVVLPDPVGPQTKNRP</sequence>
<keyword evidence="2" id="KW-1185">Reference proteome</keyword>
<organism evidence="1 2">
    <name type="scientific">Candidatus Accumulibacter adjunctus</name>
    <dbReference type="NCBI Taxonomy" id="1454001"/>
    <lineage>
        <taxon>Bacteria</taxon>
        <taxon>Pseudomonadati</taxon>
        <taxon>Pseudomonadota</taxon>
        <taxon>Betaproteobacteria</taxon>
        <taxon>Candidatus Accumulibacter</taxon>
    </lineage>
</organism>
<protein>
    <submittedName>
        <fullName evidence="1">Uncharacterized protein</fullName>
    </submittedName>
</protein>
<evidence type="ECO:0000313" key="2">
    <source>
        <dbReference type="Proteomes" id="UP000020218"/>
    </source>
</evidence>
<gene>
    <name evidence="1" type="ORF">AW08_02080</name>
</gene>
<dbReference type="EMBL" id="JFAX01000011">
    <property type="protein sequence ID" value="EXI67245.1"/>
    <property type="molecule type" value="Genomic_DNA"/>
</dbReference>
<name>A0A011NRS5_9PROT</name>
<proteinExistence type="predicted"/>
<dbReference type="STRING" id="1454001.AW08_02080"/>
<comment type="caution">
    <text evidence="1">The sequence shown here is derived from an EMBL/GenBank/DDBJ whole genome shotgun (WGS) entry which is preliminary data.</text>
</comment>